<comment type="caution">
    <text evidence="2">The sequence shown here is derived from an EMBL/GenBank/DDBJ whole genome shotgun (WGS) entry which is preliminary data.</text>
</comment>
<dbReference type="GO" id="GO:0051213">
    <property type="term" value="F:dioxygenase activity"/>
    <property type="evidence" value="ECO:0007669"/>
    <property type="project" value="UniProtKB-KW"/>
</dbReference>
<gene>
    <name evidence="2" type="ORF">DFJ66_1752</name>
</gene>
<keyword evidence="2" id="KW-0560">Oxidoreductase</keyword>
<feature type="domain" description="VOC" evidence="1">
    <location>
        <begin position="5"/>
        <end position="125"/>
    </location>
</feature>
<dbReference type="EMBL" id="RBXR01000001">
    <property type="protein sequence ID" value="RKT68560.1"/>
    <property type="molecule type" value="Genomic_DNA"/>
</dbReference>
<dbReference type="Pfam" id="PF00903">
    <property type="entry name" value="Glyoxalase"/>
    <property type="match status" value="1"/>
</dbReference>
<dbReference type="SUPFAM" id="SSF54593">
    <property type="entry name" value="Glyoxalase/Bleomycin resistance protein/Dihydroxybiphenyl dioxygenase"/>
    <property type="match status" value="1"/>
</dbReference>
<keyword evidence="2" id="KW-0223">Dioxygenase</keyword>
<name>A0A495X3N2_9PSEU</name>
<accession>A0A495X3N2</accession>
<evidence type="ECO:0000259" key="1">
    <source>
        <dbReference type="PROSITE" id="PS51819"/>
    </source>
</evidence>
<reference evidence="2 3" key="1">
    <citation type="submission" date="2018-10" db="EMBL/GenBank/DDBJ databases">
        <title>Sequencing the genomes of 1000 actinobacteria strains.</title>
        <authorList>
            <person name="Klenk H.-P."/>
        </authorList>
    </citation>
    <scope>NUCLEOTIDE SEQUENCE [LARGE SCALE GENOMIC DNA]</scope>
    <source>
        <strain evidence="2 3">DSM 43911</strain>
    </source>
</reference>
<sequence length="126" mass="13950">MLTDTRTTTVLPVSDMDRASRFYTDQLGLKEVGRLPDGSRTFDLGHGNGVSLLPAEEGSQTKHTVLSFEVSDISGEIRELEGRGVRFEDYDTPDIKTVDHIADMNGEKAAWFCDSEGNYLCLHQAP</sequence>
<keyword evidence="3" id="KW-1185">Reference proteome</keyword>
<dbReference type="InterPro" id="IPR037523">
    <property type="entry name" value="VOC_core"/>
</dbReference>
<dbReference type="Proteomes" id="UP000272729">
    <property type="component" value="Unassembled WGS sequence"/>
</dbReference>
<protein>
    <submittedName>
        <fullName evidence="2">Extradiol dioxygenase family protein</fullName>
    </submittedName>
</protein>
<proteinExistence type="predicted"/>
<dbReference type="InterPro" id="IPR029068">
    <property type="entry name" value="Glyas_Bleomycin-R_OHBP_Dase"/>
</dbReference>
<dbReference type="OrthoDB" id="9804907at2"/>
<dbReference type="RefSeq" id="WP_121219673.1">
    <property type="nucleotide sequence ID" value="NZ_JBIUBA010000049.1"/>
</dbReference>
<organism evidence="2 3">
    <name type="scientific">Saccharothrix variisporea</name>
    <dbReference type="NCBI Taxonomy" id="543527"/>
    <lineage>
        <taxon>Bacteria</taxon>
        <taxon>Bacillati</taxon>
        <taxon>Actinomycetota</taxon>
        <taxon>Actinomycetes</taxon>
        <taxon>Pseudonocardiales</taxon>
        <taxon>Pseudonocardiaceae</taxon>
        <taxon>Saccharothrix</taxon>
    </lineage>
</organism>
<dbReference type="PROSITE" id="PS51819">
    <property type="entry name" value="VOC"/>
    <property type="match status" value="1"/>
</dbReference>
<evidence type="ECO:0000313" key="3">
    <source>
        <dbReference type="Proteomes" id="UP000272729"/>
    </source>
</evidence>
<evidence type="ECO:0000313" key="2">
    <source>
        <dbReference type="EMBL" id="RKT68560.1"/>
    </source>
</evidence>
<dbReference type="Gene3D" id="3.10.180.10">
    <property type="entry name" value="2,3-Dihydroxybiphenyl 1,2-Dioxygenase, domain 1"/>
    <property type="match status" value="1"/>
</dbReference>
<dbReference type="InterPro" id="IPR004360">
    <property type="entry name" value="Glyas_Fos-R_dOase_dom"/>
</dbReference>
<dbReference type="AlphaFoldDB" id="A0A495X3N2"/>